<protein>
    <recommendedName>
        <fullName evidence="3">Potassium binding protein Kbp</fullName>
    </recommendedName>
</protein>
<dbReference type="FunFam" id="3.10.350.10:FF:000001">
    <property type="entry name" value="Peptidoglycan-binding protein LysM"/>
    <property type="match status" value="1"/>
</dbReference>
<keyword evidence="2" id="KW-0963">Cytoplasm</keyword>
<dbReference type="InterPro" id="IPR014004">
    <property type="entry name" value="Transpt-assoc_nodulatn_dom_bac"/>
</dbReference>
<sequence length="152" mass="16296">MGLFNFVKEAGEKLWDAVSGHDDKEEQAKKVQEHLSKTGIPDADKVNVQVADGQATVTGEGLSQEAKEKILVAVGNISGIASVADNVKATAATDTAAKESQFYTVKSGDTLSAISKQVYGDANQYNKIFEANKPMLKSPEKIYPGQVLRIPQ</sequence>
<dbReference type="NCBIfam" id="NF008399">
    <property type="entry name" value="PRK11198.1"/>
    <property type="match status" value="1"/>
</dbReference>
<dbReference type="SMART" id="SM00257">
    <property type="entry name" value="LysM"/>
    <property type="match status" value="1"/>
</dbReference>
<dbReference type="AlphaFoldDB" id="A0A090VTA1"/>
<evidence type="ECO:0000256" key="3">
    <source>
        <dbReference type="ARBA" id="ARBA00072219"/>
    </source>
</evidence>
<evidence type="ECO:0000313" key="7">
    <source>
        <dbReference type="Proteomes" id="UP000029462"/>
    </source>
</evidence>
<dbReference type="EMBL" id="BBMZ01000010">
    <property type="protein sequence ID" value="GAL58402.1"/>
    <property type="molecule type" value="Genomic_DNA"/>
</dbReference>
<dbReference type="OrthoDB" id="370541at2"/>
<dbReference type="Gene3D" id="3.10.350.10">
    <property type="entry name" value="LysM domain"/>
    <property type="match status" value="1"/>
</dbReference>
<comment type="subcellular location">
    <subcellularLocation>
        <location evidence="1">Cytoplasm</location>
    </subcellularLocation>
</comment>
<dbReference type="InterPro" id="IPR052196">
    <property type="entry name" value="Bact_Kbp"/>
</dbReference>
<dbReference type="Pfam" id="PF04972">
    <property type="entry name" value="BON"/>
    <property type="match status" value="1"/>
</dbReference>
<dbReference type="SUPFAM" id="SSF54106">
    <property type="entry name" value="LysM domain"/>
    <property type="match status" value="1"/>
</dbReference>
<name>A0A090VTA1_PSEVU</name>
<organism evidence="6 7">
    <name type="scientific">Pseudescherichia vulneris NBRC 102420</name>
    <dbReference type="NCBI Taxonomy" id="1115515"/>
    <lineage>
        <taxon>Bacteria</taxon>
        <taxon>Pseudomonadati</taxon>
        <taxon>Pseudomonadota</taxon>
        <taxon>Gammaproteobacteria</taxon>
        <taxon>Enterobacterales</taxon>
        <taxon>Enterobacteriaceae</taxon>
        <taxon>Pseudescherichia</taxon>
    </lineage>
</organism>
<dbReference type="PANTHER" id="PTHR34700:SF8">
    <property type="entry name" value="POTASSIUM BINDING PROTEIN KBP"/>
    <property type="match status" value="1"/>
</dbReference>
<dbReference type="PROSITE" id="PS51782">
    <property type="entry name" value="LYSM"/>
    <property type="match status" value="1"/>
</dbReference>
<dbReference type="CDD" id="cd00118">
    <property type="entry name" value="LysM"/>
    <property type="match status" value="1"/>
</dbReference>
<proteinExistence type="predicted"/>
<dbReference type="RefSeq" id="WP_042391428.1">
    <property type="nucleotide sequence ID" value="NZ_BBMZ01000010.1"/>
</dbReference>
<evidence type="ECO:0000313" key="6">
    <source>
        <dbReference type="EMBL" id="GAL58402.1"/>
    </source>
</evidence>
<dbReference type="PANTHER" id="PTHR34700">
    <property type="entry name" value="POTASSIUM BINDING PROTEIN KBP"/>
    <property type="match status" value="1"/>
</dbReference>
<dbReference type="STRING" id="1115515.EV102420_10_01830"/>
<dbReference type="eggNOG" id="COG1652">
    <property type="taxonomic scope" value="Bacteria"/>
</dbReference>
<dbReference type="InterPro" id="IPR018392">
    <property type="entry name" value="LysM"/>
</dbReference>
<dbReference type="InterPro" id="IPR036779">
    <property type="entry name" value="LysM_dom_sf"/>
</dbReference>
<dbReference type="GeneID" id="88815637"/>
<evidence type="ECO:0000256" key="2">
    <source>
        <dbReference type="ARBA" id="ARBA00022490"/>
    </source>
</evidence>
<keyword evidence="7" id="KW-1185">Reference proteome</keyword>
<feature type="domain" description="LysM" evidence="5">
    <location>
        <begin position="101"/>
        <end position="150"/>
    </location>
</feature>
<evidence type="ECO:0000259" key="4">
    <source>
        <dbReference type="PROSITE" id="PS50914"/>
    </source>
</evidence>
<feature type="domain" description="BON" evidence="4">
    <location>
        <begin position="23"/>
        <end position="91"/>
    </location>
</feature>
<dbReference type="InterPro" id="IPR007055">
    <property type="entry name" value="BON_dom"/>
</dbReference>
<dbReference type="SMART" id="SM00749">
    <property type="entry name" value="BON"/>
    <property type="match status" value="1"/>
</dbReference>
<accession>A0A090VTA1</accession>
<evidence type="ECO:0000259" key="5">
    <source>
        <dbReference type="PROSITE" id="PS51782"/>
    </source>
</evidence>
<dbReference type="PROSITE" id="PS50914">
    <property type="entry name" value="BON"/>
    <property type="match status" value="1"/>
</dbReference>
<reference evidence="6 7" key="1">
    <citation type="submission" date="2014-09" db="EMBL/GenBank/DDBJ databases">
        <title>Whole genome shotgun sequence of Escherichia vulneris NBRC 102420.</title>
        <authorList>
            <person name="Yoshida Y."/>
            <person name="Hosoyama A."/>
            <person name="Tsuchikane K."/>
            <person name="Ohji S."/>
            <person name="Ichikawa N."/>
            <person name="Kimura A."/>
            <person name="Yamazoe A."/>
            <person name="Ezaki T."/>
            <person name="Fujita N."/>
        </authorList>
    </citation>
    <scope>NUCLEOTIDE SEQUENCE [LARGE SCALE GENOMIC DNA]</scope>
    <source>
        <strain evidence="6 7">NBRC 102420</strain>
    </source>
</reference>
<dbReference type="Proteomes" id="UP000029462">
    <property type="component" value="Unassembled WGS sequence"/>
</dbReference>
<dbReference type="Gene3D" id="3.30.1340.30">
    <property type="match status" value="1"/>
</dbReference>
<gene>
    <name evidence="6" type="primary">ygaU</name>
    <name evidence="6" type="ORF">EV102420_10_01830</name>
</gene>
<dbReference type="GO" id="GO:0005737">
    <property type="term" value="C:cytoplasm"/>
    <property type="evidence" value="ECO:0007669"/>
    <property type="project" value="UniProtKB-SubCell"/>
</dbReference>
<comment type="caution">
    <text evidence="6">The sequence shown here is derived from an EMBL/GenBank/DDBJ whole genome shotgun (WGS) entry which is preliminary data.</text>
</comment>
<evidence type="ECO:0000256" key="1">
    <source>
        <dbReference type="ARBA" id="ARBA00004496"/>
    </source>
</evidence>
<dbReference type="Pfam" id="PF01476">
    <property type="entry name" value="LysM"/>
    <property type="match status" value="1"/>
</dbReference>